<keyword evidence="1" id="KW-0812">Transmembrane</keyword>
<accession>A0ABV7FIU9</accession>
<evidence type="ECO:0000313" key="3">
    <source>
        <dbReference type="Proteomes" id="UP001595478"/>
    </source>
</evidence>
<proteinExistence type="predicted"/>
<feature type="transmembrane region" description="Helical" evidence="1">
    <location>
        <begin position="94"/>
        <end position="114"/>
    </location>
</feature>
<feature type="transmembrane region" description="Helical" evidence="1">
    <location>
        <begin position="45"/>
        <end position="64"/>
    </location>
</feature>
<dbReference type="InterPro" id="IPR008407">
    <property type="entry name" value="Brnchd-chn_aa_trnsp_AzlD"/>
</dbReference>
<evidence type="ECO:0000313" key="2">
    <source>
        <dbReference type="EMBL" id="MFC3120209.1"/>
    </source>
</evidence>
<keyword evidence="1" id="KW-0472">Membrane</keyword>
<protein>
    <submittedName>
        <fullName evidence="2">AzlD domain-containing protein</fullName>
    </submittedName>
</protein>
<reference evidence="3" key="1">
    <citation type="journal article" date="2019" name="Int. J. Syst. Evol. Microbiol.">
        <title>The Global Catalogue of Microorganisms (GCM) 10K type strain sequencing project: providing services to taxonomists for standard genome sequencing and annotation.</title>
        <authorList>
            <consortium name="The Broad Institute Genomics Platform"/>
            <consortium name="The Broad Institute Genome Sequencing Center for Infectious Disease"/>
            <person name="Wu L."/>
            <person name="Ma J."/>
        </authorList>
    </citation>
    <scope>NUCLEOTIDE SEQUENCE [LARGE SCALE GENOMIC DNA]</scope>
    <source>
        <strain evidence="3">KCTC 52473</strain>
    </source>
</reference>
<keyword evidence="1" id="KW-1133">Transmembrane helix</keyword>
<feature type="transmembrane region" description="Helical" evidence="1">
    <location>
        <begin position="70"/>
        <end position="87"/>
    </location>
</feature>
<comment type="caution">
    <text evidence="2">The sequence shown here is derived from an EMBL/GenBank/DDBJ whole genome shotgun (WGS) entry which is preliminary data.</text>
</comment>
<dbReference type="Proteomes" id="UP001595478">
    <property type="component" value="Unassembled WGS sequence"/>
</dbReference>
<feature type="transmembrane region" description="Helical" evidence="1">
    <location>
        <begin position="6"/>
        <end position="25"/>
    </location>
</feature>
<dbReference type="Pfam" id="PF05437">
    <property type="entry name" value="AzlD"/>
    <property type="match status" value="1"/>
</dbReference>
<gene>
    <name evidence="2" type="ORF">ACFOHL_01080</name>
</gene>
<dbReference type="EMBL" id="JBHRSW010000004">
    <property type="protein sequence ID" value="MFC3120209.1"/>
    <property type="molecule type" value="Genomic_DNA"/>
</dbReference>
<keyword evidence="3" id="KW-1185">Reference proteome</keyword>
<dbReference type="RefSeq" id="WP_376918350.1">
    <property type="nucleotide sequence ID" value="NZ_JBHRSW010000004.1"/>
</dbReference>
<name>A0ABV7FIU9_9ALTE</name>
<organism evidence="2 3">
    <name type="scientific">Agaribacter flavus</name>
    <dbReference type="NCBI Taxonomy" id="1902781"/>
    <lineage>
        <taxon>Bacteria</taxon>
        <taxon>Pseudomonadati</taxon>
        <taxon>Pseudomonadota</taxon>
        <taxon>Gammaproteobacteria</taxon>
        <taxon>Alteromonadales</taxon>
        <taxon>Alteromonadaceae</taxon>
        <taxon>Agaribacter</taxon>
    </lineage>
</organism>
<sequence length="117" mass="12683">MRSEIWMVIVIVALGTYALRVIPLIWTQRHLSKRDNNHGDAKLPVWISVLGPLMIASMLGVSLIPKSISAESWVATIIAVVGTVIIWRKFGGLGIPVLLGVSTFGLVYGIGSMLPSF</sequence>
<evidence type="ECO:0000256" key="1">
    <source>
        <dbReference type="SAM" id="Phobius"/>
    </source>
</evidence>